<dbReference type="SUPFAM" id="SSF52283">
    <property type="entry name" value="Formate/glycerate dehydrogenase catalytic domain-like"/>
    <property type="match status" value="1"/>
</dbReference>
<proteinExistence type="inferred from homology"/>
<dbReference type="SUPFAM" id="SSF51735">
    <property type="entry name" value="NAD(P)-binding Rossmann-fold domains"/>
    <property type="match status" value="1"/>
</dbReference>
<dbReference type="InterPro" id="IPR006140">
    <property type="entry name" value="D-isomer_DH_NAD-bd"/>
</dbReference>
<dbReference type="Pfam" id="PF02826">
    <property type="entry name" value="2-Hacid_dh_C"/>
    <property type="match status" value="1"/>
</dbReference>
<dbReference type="Gene3D" id="3.40.50.720">
    <property type="entry name" value="NAD(P)-binding Rossmann-like Domain"/>
    <property type="match status" value="2"/>
</dbReference>
<dbReference type="EMBL" id="JAODBU010000002">
    <property type="protein sequence ID" value="MCT7397648.1"/>
    <property type="molecule type" value="Genomic_DNA"/>
</dbReference>
<dbReference type="CDD" id="cd12162">
    <property type="entry name" value="2-Hacid_dh_4"/>
    <property type="match status" value="1"/>
</dbReference>
<evidence type="ECO:0000259" key="5">
    <source>
        <dbReference type="Pfam" id="PF00389"/>
    </source>
</evidence>
<dbReference type="InterPro" id="IPR036291">
    <property type="entry name" value="NAD(P)-bd_dom_sf"/>
</dbReference>
<protein>
    <submittedName>
        <fullName evidence="7">D-2-hydroxyacid dehydrogenase</fullName>
    </submittedName>
</protein>
<dbReference type="Proteomes" id="UP001431199">
    <property type="component" value="Unassembled WGS sequence"/>
</dbReference>
<evidence type="ECO:0000256" key="3">
    <source>
        <dbReference type="ARBA" id="ARBA00023027"/>
    </source>
</evidence>
<organism evidence="7 8">
    <name type="scientific">Eubacterium album</name>
    <dbReference type="NCBI Taxonomy" id="2978477"/>
    <lineage>
        <taxon>Bacteria</taxon>
        <taxon>Bacillati</taxon>
        <taxon>Bacillota</taxon>
        <taxon>Clostridia</taxon>
        <taxon>Eubacteriales</taxon>
        <taxon>Eubacteriaceae</taxon>
        <taxon>Eubacterium</taxon>
    </lineage>
</organism>
<evidence type="ECO:0000256" key="2">
    <source>
        <dbReference type="ARBA" id="ARBA00023002"/>
    </source>
</evidence>
<reference evidence="7" key="1">
    <citation type="submission" date="2022-09" db="EMBL/GenBank/DDBJ databases">
        <title>Eubacterium sp. LFL-14 isolated from human feces.</title>
        <authorList>
            <person name="Liu F."/>
        </authorList>
    </citation>
    <scope>NUCLEOTIDE SEQUENCE</scope>
    <source>
        <strain evidence="7">LFL-14</strain>
    </source>
</reference>
<comment type="similarity">
    <text evidence="1 4">Belongs to the D-isomer specific 2-hydroxyacid dehydrogenase family.</text>
</comment>
<dbReference type="RefSeq" id="WP_117910656.1">
    <property type="nucleotide sequence ID" value="NZ_JAODBU010000002.1"/>
</dbReference>
<dbReference type="InterPro" id="IPR050418">
    <property type="entry name" value="D-iso_2-hydroxyacid_DH_PdxB"/>
</dbReference>
<evidence type="ECO:0000259" key="6">
    <source>
        <dbReference type="Pfam" id="PF02826"/>
    </source>
</evidence>
<dbReference type="Pfam" id="PF00389">
    <property type="entry name" value="2-Hacid_dh"/>
    <property type="match status" value="1"/>
</dbReference>
<dbReference type="InterPro" id="IPR029753">
    <property type="entry name" value="D-isomer_DH_CS"/>
</dbReference>
<feature type="domain" description="D-isomer specific 2-hydroxyacid dehydrogenase NAD-binding" evidence="6">
    <location>
        <begin position="107"/>
        <end position="283"/>
    </location>
</feature>
<dbReference type="PROSITE" id="PS00065">
    <property type="entry name" value="D_2_HYDROXYACID_DH_1"/>
    <property type="match status" value="1"/>
</dbReference>
<name>A0ABT2LWH3_9FIRM</name>
<keyword evidence="8" id="KW-1185">Reference proteome</keyword>
<evidence type="ECO:0000313" key="7">
    <source>
        <dbReference type="EMBL" id="MCT7397648.1"/>
    </source>
</evidence>
<dbReference type="PANTHER" id="PTHR43761:SF1">
    <property type="entry name" value="D-ISOMER SPECIFIC 2-HYDROXYACID DEHYDROGENASE CATALYTIC DOMAIN-CONTAINING PROTEIN-RELATED"/>
    <property type="match status" value="1"/>
</dbReference>
<dbReference type="PANTHER" id="PTHR43761">
    <property type="entry name" value="D-ISOMER SPECIFIC 2-HYDROXYACID DEHYDROGENASE FAMILY PROTEIN (AFU_ORTHOLOGUE AFUA_1G13630)"/>
    <property type="match status" value="1"/>
</dbReference>
<evidence type="ECO:0000313" key="8">
    <source>
        <dbReference type="Proteomes" id="UP001431199"/>
    </source>
</evidence>
<keyword evidence="2 4" id="KW-0560">Oxidoreductase</keyword>
<evidence type="ECO:0000256" key="4">
    <source>
        <dbReference type="RuleBase" id="RU003719"/>
    </source>
</evidence>
<accession>A0ABT2LWH3</accession>
<dbReference type="InterPro" id="IPR029752">
    <property type="entry name" value="D-isomer_DH_CS1"/>
</dbReference>
<dbReference type="InterPro" id="IPR006139">
    <property type="entry name" value="D-isomer_2_OHA_DH_cat_dom"/>
</dbReference>
<feature type="domain" description="D-isomer specific 2-hydroxyacid dehydrogenase catalytic" evidence="5">
    <location>
        <begin position="17"/>
        <end position="310"/>
    </location>
</feature>
<sequence length="314" mass="35351">MKVVILDAKTLTNDDIDFSVFDEFGEVTIYDYTKYNQIAERIKDAEIILCNKSIMNRMTLKDAKNVKYIGLFATGYNNVDIEYTNERNITVCNAGSYSTNAVAQHVFALILEHYNKVGEYNKFVKDGGWIHSEKFSPFKPMKEMDGRTLGIVGYGSIGKKVAKIAQAFDMKVLAYNRSPKKDESVRFVEMDELLEKSDIVSIHCPLNSDSEKMCNKEFFEKMKDGALFINTSRGGVVDEQALIDAVKSKKISGAGLDVVAVEPMEKHEEILDIDNIIITPHSAWAPVETRTRLVEIVKNNIKKWVAGAPVNVIK</sequence>
<dbReference type="PROSITE" id="PS00670">
    <property type="entry name" value="D_2_HYDROXYACID_DH_2"/>
    <property type="match status" value="1"/>
</dbReference>
<dbReference type="PROSITE" id="PS00671">
    <property type="entry name" value="D_2_HYDROXYACID_DH_3"/>
    <property type="match status" value="1"/>
</dbReference>
<comment type="caution">
    <text evidence="7">The sequence shown here is derived from an EMBL/GenBank/DDBJ whole genome shotgun (WGS) entry which is preliminary data.</text>
</comment>
<evidence type="ECO:0000256" key="1">
    <source>
        <dbReference type="ARBA" id="ARBA00005854"/>
    </source>
</evidence>
<gene>
    <name evidence="7" type="ORF">N5B56_00935</name>
</gene>
<keyword evidence="3" id="KW-0520">NAD</keyword>